<dbReference type="SUPFAM" id="SSF47616">
    <property type="entry name" value="GST C-terminal domain-like"/>
    <property type="match status" value="1"/>
</dbReference>
<organism evidence="3 4">
    <name type="scientific">Turneriella parva (strain ATCC BAA-1111 / DSM 21527 / NCTC 11395 / H)</name>
    <name type="common">Leptospira parva</name>
    <dbReference type="NCBI Taxonomy" id="869212"/>
    <lineage>
        <taxon>Bacteria</taxon>
        <taxon>Pseudomonadati</taxon>
        <taxon>Spirochaetota</taxon>
        <taxon>Spirochaetia</taxon>
        <taxon>Leptospirales</taxon>
        <taxon>Leptospiraceae</taxon>
        <taxon>Turneriella</taxon>
    </lineage>
</organism>
<dbReference type="InterPro" id="IPR040079">
    <property type="entry name" value="Glutathione_S-Trfase"/>
</dbReference>
<evidence type="ECO:0000313" key="4">
    <source>
        <dbReference type="Proteomes" id="UP000006048"/>
    </source>
</evidence>
<reference evidence="3 4" key="1">
    <citation type="submission" date="2012-06" db="EMBL/GenBank/DDBJ databases">
        <title>The complete chromosome of genome of Turneriella parva DSM 21527.</title>
        <authorList>
            <consortium name="US DOE Joint Genome Institute (JGI-PGF)"/>
            <person name="Lucas S."/>
            <person name="Han J."/>
            <person name="Lapidus A."/>
            <person name="Bruce D."/>
            <person name="Goodwin L."/>
            <person name="Pitluck S."/>
            <person name="Peters L."/>
            <person name="Kyrpides N."/>
            <person name="Mavromatis K."/>
            <person name="Ivanova N."/>
            <person name="Mikhailova N."/>
            <person name="Chertkov O."/>
            <person name="Detter J.C."/>
            <person name="Tapia R."/>
            <person name="Han C."/>
            <person name="Land M."/>
            <person name="Hauser L."/>
            <person name="Markowitz V."/>
            <person name="Cheng J.-F."/>
            <person name="Hugenholtz P."/>
            <person name="Woyke T."/>
            <person name="Wu D."/>
            <person name="Gronow S."/>
            <person name="Wellnitz S."/>
            <person name="Brambilla E."/>
            <person name="Klenk H.-P."/>
            <person name="Eisen J.A."/>
        </authorList>
    </citation>
    <scope>NUCLEOTIDE SEQUENCE [LARGE SCALE GENOMIC DNA]</scope>
    <source>
        <strain evidence="4">ATCC BAA-1111 / DSM 21527 / NCTC 11395 / H</strain>
    </source>
</reference>
<gene>
    <name evidence="3" type="ordered locus">Turpa_2442</name>
</gene>
<dbReference type="Pfam" id="PF13409">
    <property type="entry name" value="GST_N_2"/>
    <property type="match status" value="1"/>
</dbReference>
<dbReference type="InterPro" id="IPR010987">
    <property type="entry name" value="Glutathione-S-Trfase_C-like"/>
</dbReference>
<name>I4B727_TURPD</name>
<feature type="domain" description="GST C-terminal" evidence="2">
    <location>
        <begin position="78"/>
        <end position="194"/>
    </location>
</feature>
<dbReference type="PANTHER" id="PTHR44051">
    <property type="entry name" value="GLUTATHIONE S-TRANSFERASE-RELATED"/>
    <property type="match status" value="1"/>
</dbReference>
<feature type="domain" description="GST N-terminal" evidence="1">
    <location>
        <begin position="1"/>
        <end position="76"/>
    </location>
</feature>
<dbReference type="PANTHER" id="PTHR44051:SF2">
    <property type="entry name" value="HYPOTHETICAL GLUTATHIONE S-TRANSFERASE LIKE PROTEIN"/>
    <property type="match status" value="1"/>
</dbReference>
<dbReference type="InterPro" id="IPR036282">
    <property type="entry name" value="Glutathione-S-Trfase_C_sf"/>
</dbReference>
<dbReference type="HOGENOM" id="CLU_011226_6_0_12"/>
<dbReference type="KEGG" id="tpx:Turpa_2442"/>
<dbReference type="CDD" id="cd03056">
    <property type="entry name" value="GST_N_4"/>
    <property type="match status" value="1"/>
</dbReference>
<keyword evidence="4" id="KW-1185">Reference proteome</keyword>
<dbReference type="InterPro" id="IPR004045">
    <property type="entry name" value="Glutathione_S-Trfase_N"/>
</dbReference>
<dbReference type="PROSITE" id="PS50405">
    <property type="entry name" value="GST_CTER"/>
    <property type="match status" value="1"/>
</dbReference>
<dbReference type="Pfam" id="PF00043">
    <property type="entry name" value="GST_C"/>
    <property type="match status" value="1"/>
</dbReference>
<dbReference type="Gene3D" id="1.20.1050.10">
    <property type="match status" value="1"/>
</dbReference>
<dbReference type="SFLD" id="SFLDS00019">
    <property type="entry name" value="Glutathione_Transferase_(cytos"/>
    <property type="match status" value="1"/>
</dbReference>
<dbReference type="Gene3D" id="3.40.30.10">
    <property type="entry name" value="Glutaredoxin"/>
    <property type="match status" value="1"/>
</dbReference>
<dbReference type="AlphaFoldDB" id="I4B727"/>
<dbReference type="Proteomes" id="UP000006048">
    <property type="component" value="Chromosome"/>
</dbReference>
<dbReference type="SFLD" id="SFLDG00358">
    <property type="entry name" value="Main_(cytGST)"/>
    <property type="match status" value="1"/>
</dbReference>
<accession>I4B727</accession>
<dbReference type="InterPro" id="IPR004046">
    <property type="entry name" value="GST_C"/>
</dbReference>
<proteinExistence type="predicted"/>
<protein>
    <submittedName>
        <fullName evidence="3">Glutathione S-transferase domain-containing protein</fullName>
    </submittedName>
</protein>
<dbReference type="PROSITE" id="PS50404">
    <property type="entry name" value="GST_NTER"/>
    <property type="match status" value="1"/>
</dbReference>
<sequence>MSSSGNCHKVRLLIDYLKIPHEWIETDPRYGATKTAEFRQMNPNAHVPVVQLEDRTYLPESNAILYYLAQGSSFWPADKLSQARVLQWMFFEQYDHEPRIAVNRSIQSITNTLAERRAEHEANLPKGYRALGVMEDHLRTNEWFGAEQVSIADIALYAYTHVADEGGFSLADFPRIRAWLGRMEAIPGHTRMRL</sequence>
<evidence type="ECO:0000259" key="2">
    <source>
        <dbReference type="PROSITE" id="PS50405"/>
    </source>
</evidence>
<dbReference type="EMBL" id="CP002959">
    <property type="protein sequence ID" value="AFM13084.1"/>
    <property type="molecule type" value="Genomic_DNA"/>
</dbReference>
<dbReference type="STRING" id="869212.Turpa_2442"/>
<dbReference type="PATRIC" id="fig|869212.3.peg.2458"/>
<dbReference type="InterPro" id="IPR036249">
    <property type="entry name" value="Thioredoxin-like_sf"/>
</dbReference>
<evidence type="ECO:0000313" key="3">
    <source>
        <dbReference type="EMBL" id="AFM13084.1"/>
    </source>
</evidence>
<dbReference type="SUPFAM" id="SSF52833">
    <property type="entry name" value="Thioredoxin-like"/>
    <property type="match status" value="1"/>
</dbReference>
<evidence type="ECO:0000259" key="1">
    <source>
        <dbReference type="PROSITE" id="PS50404"/>
    </source>
</evidence>